<feature type="region of interest" description="Disordered" evidence="1">
    <location>
        <begin position="158"/>
        <end position="179"/>
    </location>
</feature>
<feature type="region of interest" description="Disordered" evidence="1">
    <location>
        <begin position="202"/>
        <end position="237"/>
    </location>
</feature>
<comment type="caution">
    <text evidence="3">The sequence shown here is derived from an EMBL/GenBank/DDBJ whole genome shotgun (WGS) entry which is preliminary data.</text>
</comment>
<evidence type="ECO:0000256" key="1">
    <source>
        <dbReference type="SAM" id="MobiDB-lite"/>
    </source>
</evidence>
<feature type="compositionally biased region" description="Basic and acidic residues" evidence="1">
    <location>
        <begin position="170"/>
        <end position="179"/>
    </location>
</feature>
<evidence type="ECO:0000313" key="3">
    <source>
        <dbReference type="EMBL" id="KAL1194430.1"/>
    </source>
</evidence>
<organism evidence="3 4">
    <name type="scientific">Cardamine amara subsp. amara</name>
    <dbReference type="NCBI Taxonomy" id="228776"/>
    <lineage>
        <taxon>Eukaryota</taxon>
        <taxon>Viridiplantae</taxon>
        <taxon>Streptophyta</taxon>
        <taxon>Embryophyta</taxon>
        <taxon>Tracheophyta</taxon>
        <taxon>Spermatophyta</taxon>
        <taxon>Magnoliopsida</taxon>
        <taxon>eudicotyledons</taxon>
        <taxon>Gunneridae</taxon>
        <taxon>Pentapetalae</taxon>
        <taxon>rosids</taxon>
        <taxon>malvids</taxon>
        <taxon>Brassicales</taxon>
        <taxon>Brassicaceae</taxon>
        <taxon>Cardamineae</taxon>
        <taxon>Cardamine</taxon>
    </lineage>
</organism>
<dbReference type="InterPro" id="IPR040256">
    <property type="entry name" value="At4g02000-like"/>
</dbReference>
<protein>
    <recommendedName>
        <fullName evidence="2">Zinc knuckle CX2CX4HX4C domain-containing protein</fullName>
    </recommendedName>
</protein>
<keyword evidence="4" id="KW-1185">Reference proteome</keyword>
<sequence>MKAVKFQFNFETEEDLVGVLQNVPYHFDGWMVSLVRWEPIIESTYPSAISFWVKITEIPLHFWEESTIRAIGKVIGLIREVDVDSASVYVTVNGYNPLIFQVVVPFDTGDEVVVSLEYEKLCGLCRHCFRLTHDVAVCPDLKRDCGQTREEQLERIPVSGSNSNNQGKEGMWEKPRKPAAKRALEFSEKDYREGFPFKKDVAESSRYSSRRPDKHHSLTWARKSGATGFKGDNGSRTWPKPLHSLTIGEPVAQSGIGVGMETTELLAIEVVGEDLVMNTLSVEGALAVEKLEDGELTEVMKEANGSEENLDILADQDEEISEGIEGVSKLGDSVSFITEMGNVHDALRSIVLESKNSNRGLKRSPRGAGKIHRVKNVLASPGKRLLANVMKHKTVGTLNQRVKSGIKAGAVNPVKKKGTVALPKPPADT</sequence>
<gene>
    <name evidence="3" type="ORF">V5N11_010342</name>
</gene>
<dbReference type="Proteomes" id="UP001558713">
    <property type="component" value="Unassembled WGS sequence"/>
</dbReference>
<dbReference type="EMBL" id="JBANAX010000752">
    <property type="protein sequence ID" value="KAL1194430.1"/>
    <property type="molecule type" value="Genomic_DNA"/>
</dbReference>
<dbReference type="Pfam" id="PF14392">
    <property type="entry name" value="zf-CCHC_4"/>
    <property type="match status" value="1"/>
</dbReference>
<dbReference type="PANTHER" id="PTHR31286:SF178">
    <property type="entry name" value="DUF4283 DOMAIN-CONTAINING PROTEIN"/>
    <property type="match status" value="1"/>
</dbReference>
<dbReference type="PANTHER" id="PTHR31286">
    <property type="entry name" value="GLYCINE-RICH CELL WALL STRUCTURAL PROTEIN 1.8-LIKE"/>
    <property type="match status" value="1"/>
</dbReference>
<dbReference type="AlphaFoldDB" id="A0ABD0ZZF3"/>
<dbReference type="InterPro" id="IPR025836">
    <property type="entry name" value="Zn_knuckle_CX2CX4HX4C"/>
</dbReference>
<evidence type="ECO:0000259" key="2">
    <source>
        <dbReference type="Pfam" id="PF14392"/>
    </source>
</evidence>
<name>A0ABD0ZZF3_CARAN</name>
<evidence type="ECO:0000313" key="4">
    <source>
        <dbReference type="Proteomes" id="UP001558713"/>
    </source>
</evidence>
<proteinExistence type="predicted"/>
<reference evidence="3 4" key="1">
    <citation type="submission" date="2024-04" db="EMBL/GenBank/DDBJ databases">
        <title>Genome assembly C_amara_ONT_v2.</title>
        <authorList>
            <person name="Yant L."/>
            <person name="Moore C."/>
            <person name="Slenker M."/>
        </authorList>
    </citation>
    <scope>NUCLEOTIDE SEQUENCE [LARGE SCALE GENOMIC DNA]</scope>
    <source>
        <tissue evidence="3">Leaf</tissue>
    </source>
</reference>
<feature type="domain" description="Zinc knuckle CX2CX4HX4C" evidence="2">
    <location>
        <begin position="96"/>
        <end position="139"/>
    </location>
</feature>
<accession>A0ABD0ZZF3</accession>